<dbReference type="Pfam" id="PF08031">
    <property type="entry name" value="BBE"/>
    <property type="match status" value="1"/>
</dbReference>
<evidence type="ECO:0000259" key="6">
    <source>
        <dbReference type="PROSITE" id="PS51387"/>
    </source>
</evidence>
<dbReference type="GO" id="GO:0071949">
    <property type="term" value="F:FAD binding"/>
    <property type="evidence" value="ECO:0007669"/>
    <property type="project" value="InterPro"/>
</dbReference>
<evidence type="ECO:0000256" key="4">
    <source>
        <dbReference type="ARBA" id="ARBA00022827"/>
    </source>
</evidence>
<accession>A0A1E7L275</accession>
<dbReference type="Gene3D" id="3.30.43.10">
    <property type="entry name" value="Uridine Diphospho-n-acetylenolpyruvylglucosamine Reductase, domain 2"/>
    <property type="match status" value="1"/>
</dbReference>
<dbReference type="InterPro" id="IPR016167">
    <property type="entry name" value="FAD-bd_PCMH_sub1"/>
</dbReference>
<comment type="cofactor">
    <cofactor evidence="1">
        <name>FAD</name>
        <dbReference type="ChEBI" id="CHEBI:57692"/>
    </cofactor>
</comment>
<dbReference type="Proteomes" id="UP000176005">
    <property type="component" value="Unassembled WGS sequence"/>
</dbReference>
<evidence type="ECO:0000313" key="7">
    <source>
        <dbReference type="EMBL" id="OEV10262.1"/>
    </source>
</evidence>
<dbReference type="AlphaFoldDB" id="A0A1E7L275"/>
<feature type="domain" description="FAD-binding PCMH-type" evidence="6">
    <location>
        <begin position="68"/>
        <end position="236"/>
    </location>
</feature>
<dbReference type="PROSITE" id="PS00862">
    <property type="entry name" value="OX2_COVAL_FAD"/>
    <property type="match status" value="1"/>
</dbReference>
<comment type="similarity">
    <text evidence="2">Belongs to the oxygen-dependent FAD-linked oxidoreductase family.</text>
</comment>
<dbReference type="PROSITE" id="PS51387">
    <property type="entry name" value="FAD_PCMH"/>
    <property type="match status" value="1"/>
</dbReference>
<dbReference type="Gene3D" id="3.40.462.20">
    <property type="match status" value="1"/>
</dbReference>
<keyword evidence="8" id="KW-1185">Reference proteome</keyword>
<dbReference type="InterPro" id="IPR006311">
    <property type="entry name" value="TAT_signal"/>
</dbReference>
<keyword evidence="3" id="KW-0285">Flavoprotein</keyword>
<dbReference type="PATRIC" id="fig|518642.10.peg.4243"/>
<dbReference type="SUPFAM" id="SSF55103">
    <property type="entry name" value="FAD-linked oxidases, C-terminal domain"/>
    <property type="match status" value="1"/>
</dbReference>
<dbReference type="InterPro" id="IPR006094">
    <property type="entry name" value="Oxid_FAD_bind_N"/>
</dbReference>
<dbReference type="Gene3D" id="3.30.465.10">
    <property type="match status" value="1"/>
</dbReference>
<evidence type="ECO:0000313" key="8">
    <source>
        <dbReference type="Proteomes" id="UP000176005"/>
    </source>
</evidence>
<dbReference type="PROSITE" id="PS51318">
    <property type="entry name" value="TAT"/>
    <property type="match status" value="1"/>
</dbReference>
<dbReference type="PANTHER" id="PTHR42973:SF39">
    <property type="entry name" value="FAD-BINDING PCMH-TYPE DOMAIN-CONTAINING PROTEIN"/>
    <property type="match status" value="1"/>
</dbReference>
<keyword evidence="5" id="KW-0560">Oxidoreductase</keyword>
<dbReference type="InterPro" id="IPR016164">
    <property type="entry name" value="FAD-linked_Oxase-like_C"/>
</dbReference>
<gene>
    <name evidence="7" type="ORF">AN218_18330</name>
</gene>
<proteinExistence type="inferred from homology"/>
<protein>
    <recommendedName>
        <fullName evidence="6">FAD-binding PCMH-type domain-containing protein</fullName>
    </recommendedName>
</protein>
<dbReference type="InterPro" id="IPR006093">
    <property type="entry name" value="Oxy_OxRdtase_FAD_BS"/>
</dbReference>
<dbReference type="SUPFAM" id="SSF56176">
    <property type="entry name" value="FAD-binding/transporter-associated domain-like"/>
    <property type="match status" value="1"/>
</dbReference>
<dbReference type="Pfam" id="PF01565">
    <property type="entry name" value="FAD_binding_4"/>
    <property type="match status" value="1"/>
</dbReference>
<evidence type="ECO:0000256" key="1">
    <source>
        <dbReference type="ARBA" id="ARBA00001974"/>
    </source>
</evidence>
<keyword evidence="4" id="KW-0274">FAD</keyword>
<sequence>MLDRRTILRLGTGAAATGLIGAQAQMGLSLADNRIPWGQLRKALGGDVVLPDDRDYEAAKRMVLGQFNSVHPQAVAYCETPEDVGHCLRFADRHGLRVAPRSGGHNFAGWSTTPGLLVDVSRMNKVSPGHGSVRLGPGAQAVDVVSQLAPHGLQTISGLCPTVCPGGYILGGGIGWATRKYGMGSDRLRSAEVVLADGSVVRASEKTESDLFWALRGGGGGNFGIVTEFQIEPVSIPSLVNFNLTWKWDDALDVTQAYLEWLPHAPDSWGSTLMIFMAESTPDAVPQVLLQGAYLGSEGDYRKARNALVDAIGRRPATEDVADLPYDQASMQFYECEDFSVEECHLVGNNPEAKLPRYNFAVDRGRLADGPLSRTAVRELIEAFDADRVKEQFRYLTFFALGGEANRVGRTETAYVHRTSQYYIGYTVGLNEDAPDAGSRKAAQSWADGAFAVCDRYGIPENYINFPDPHLADWRTAYYGENYARLTAVKRAYDPDGFFRFGQSIGS</sequence>
<dbReference type="PANTHER" id="PTHR42973">
    <property type="entry name" value="BINDING OXIDOREDUCTASE, PUTATIVE (AFU_ORTHOLOGUE AFUA_1G17690)-RELATED"/>
    <property type="match status" value="1"/>
</dbReference>
<evidence type="ECO:0000256" key="5">
    <source>
        <dbReference type="ARBA" id="ARBA00023002"/>
    </source>
</evidence>
<reference evidence="7 8" key="1">
    <citation type="journal article" date="2016" name="Front. Microbiol.">
        <title>Comparative Genomics Analysis of Streptomyces Species Reveals Their Adaptation to the Marine Environment and Their Diversity at the Genomic Level.</title>
        <authorList>
            <person name="Tian X."/>
            <person name="Zhang Z."/>
            <person name="Yang T."/>
            <person name="Chen M."/>
            <person name="Li J."/>
            <person name="Chen F."/>
            <person name="Yang J."/>
            <person name="Li W."/>
            <person name="Zhang B."/>
            <person name="Zhang Z."/>
            <person name="Wu J."/>
            <person name="Zhang C."/>
            <person name="Long L."/>
            <person name="Xiao J."/>
        </authorList>
    </citation>
    <scope>NUCLEOTIDE SEQUENCE [LARGE SCALE GENOMIC DNA]</scope>
    <source>
        <strain evidence="7 8">SCSIO 10429</strain>
    </source>
</reference>
<comment type="caution">
    <text evidence="7">The sequence shown here is derived from an EMBL/GenBank/DDBJ whole genome shotgun (WGS) entry which is preliminary data.</text>
</comment>
<dbReference type="InterPro" id="IPR012951">
    <property type="entry name" value="BBE"/>
</dbReference>
<dbReference type="RefSeq" id="WP_070017974.1">
    <property type="nucleotide sequence ID" value="NZ_LJGW01000311.1"/>
</dbReference>
<dbReference type="InterPro" id="IPR050416">
    <property type="entry name" value="FAD-linked_Oxidoreductase"/>
</dbReference>
<dbReference type="EMBL" id="LJGW01000311">
    <property type="protein sequence ID" value="OEV10262.1"/>
    <property type="molecule type" value="Genomic_DNA"/>
</dbReference>
<dbReference type="InterPro" id="IPR016166">
    <property type="entry name" value="FAD-bd_PCMH"/>
</dbReference>
<evidence type="ECO:0000256" key="3">
    <source>
        <dbReference type="ARBA" id="ARBA00022630"/>
    </source>
</evidence>
<evidence type="ECO:0000256" key="2">
    <source>
        <dbReference type="ARBA" id="ARBA00005466"/>
    </source>
</evidence>
<dbReference type="InterPro" id="IPR016169">
    <property type="entry name" value="FAD-bd_PCMH_sub2"/>
</dbReference>
<dbReference type="GO" id="GO:0016491">
    <property type="term" value="F:oxidoreductase activity"/>
    <property type="evidence" value="ECO:0007669"/>
    <property type="project" value="UniProtKB-KW"/>
</dbReference>
<name>A0A1E7L275_9ACTN</name>
<dbReference type="InterPro" id="IPR036318">
    <property type="entry name" value="FAD-bd_PCMH-like_sf"/>
</dbReference>
<organism evidence="7 8">
    <name type="scientific">Streptomyces nanshensis</name>
    <dbReference type="NCBI Taxonomy" id="518642"/>
    <lineage>
        <taxon>Bacteria</taxon>
        <taxon>Bacillati</taxon>
        <taxon>Actinomycetota</taxon>
        <taxon>Actinomycetes</taxon>
        <taxon>Kitasatosporales</taxon>
        <taxon>Streptomycetaceae</taxon>
        <taxon>Streptomyces</taxon>
    </lineage>
</organism>